<protein>
    <submittedName>
        <fullName evidence="1">Uncharacterized protein</fullName>
    </submittedName>
</protein>
<evidence type="ECO:0000313" key="2">
    <source>
        <dbReference type="Proteomes" id="UP000235945"/>
    </source>
</evidence>
<dbReference type="AlphaFoldDB" id="A0A2N8NR27"/>
<keyword evidence="2" id="KW-1185">Reference proteome</keyword>
<name>A0A2N8NR27_STREU</name>
<dbReference type="EMBL" id="LGUI01000009">
    <property type="protein sequence ID" value="PNE31221.1"/>
    <property type="molecule type" value="Genomic_DNA"/>
</dbReference>
<reference evidence="2" key="1">
    <citation type="submission" date="2015-07" db="EMBL/GenBank/DDBJ databases">
        <authorList>
            <person name="Graham D.E."/>
            <person name="Giannone R.J."/>
            <person name="Gulvik C.A."/>
            <person name="Hettich R.L."/>
            <person name="Klingeman D.M."/>
            <person name="Mahan K.M."/>
            <person name="Parry R.J."/>
            <person name="Spain J.C."/>
        </authorList>
    </citation>
    <scope>NUCLEOTIDE SEQUENCE [LARGE SCALE GENOMIC DNA]</scope>
    <source>
        <strain evidence="2">ATCC 27428</strain>
    </source>
</reference>
<sequence>MRAAPTRRSRALTTRAKRIPYAEYSPPATHRALATRTTIGWSARCAASVLESRSSWLTVASSPRWP</sequence>
<proteinExistence type="predicted"/>
<organism evidence="1 2">
    <name type="scientific">Streptomyces eurocidicus</name>
    <name type="common">Streptoverticillium eurocidicus</name>
    <dbReference type="NCBI Taxonomy" id="66423"/>
    <lineage>
        <taxon>Bacteria</taxon>
        <taxon>Bacillati</taxon>
        <taxon>Actinomycetota</taxon>
        <taxon>Actinomycetes</taxon>
        <taxon>Kitasatosporales</taxon>
        <taxon>Streptomycetaceae</taxon>
        <taxon>Streptomyces</taxon>
    </lineage>
</organism>
<dbReference type="Proteomes" id="UP000235945">
    <property type="component" value="Unassembled WGS sequence"/>
</dbReference>
<accession>A0A2N8NR27</accession>
<comment type="caution">
    <text evidence="1">The sequence shown here is derived from an EMBL/GenBank/DDBJ whole genome shotgun (WGS) entry which is preliminary data.</text>
</comment>
<evidence type="ECO:0000313" key="1">
    <source>
        <dbReference type="EMBL" id="PNE31221.1"/>
    </source>
</evidence>
<gene>
    <name evidence="1" type="ORF">AF335_24545</name>
</gene>